<evidence type="ECO:0000259" key="1">
    <source>
        <dbReference type="Pfam" id="PF13338"/>
    </source>
</evidence>
<dbReference type="AlphaFoldDB" id="A0A7V4TZG8"/>
<gene>
    <name evidence="2" type="ORF">ENK44_06060</name>
</gene>
<evidence type="ECO:0000313" key="2">
    <source>
        <dbReference type="EMBL" id="HGY55241.1"/>
    </source>
</evidence>
<sequence>MNLRRLKNIRKPVFSYTDISRCLDISTESAKVTAARYIKAGYLLRLKKGLYVFPDQWDNFTIEKKFEIANLLQTPSYISLTTALSYYDISTQMQQDYFESIALKRTKTVYIKSSVFTYTRIKDNLYFGFKKYRSFFIAEPEKAFLDALYLTSLGRYHLDLSAIYKEKLAPDKLNNFLERFPLSIQKRLKQYEFI</sequence>
<reference evidence="2" key="1">
    <citation type="journal article" date="2020" name="mSystems">
        <title>Genome- and Community-Level Interaction Insights into Carbon Utilization and Element Cycling Functions of Hydrothermarchaeota in Hydrothermal Sediment.</title>
        <authorList>
            <person name="Zhou Z."/>
            <person name="Liu Y."/>
            <person name="Xu W."/>
            <person name="Pan J."/>
            <person name="Luo Z.H."/>
            <person name="Li M."/>
        </authorList>
    </citation>
    <scope>NUCLEOTIDE SEQUENCE [LARGE SCALE GENOMIC DNA]</scope>
    <source>
        <strain evidence="2">HyVt-577</strain>
    </source>
</reference>
<name>A0A7V4TZG8_CALAY</name>
<feature type="domain" description="AbiEi antitoxin N-terminal" evidence="1">
    <location>
        <begin position="10"/>
        <end position="54"/>
    </location>
</feature>
<proteinExistence type="predicted"/>
<protein>
    <recommendedName>
        <fullName evidence="1">AbiEi antitoxin N-terminal domain-containing protein</fullName>
    </recommendedName>
</protein>
<dbReference type="Pfam" id="PF13338">
    <property type="entry name" value="AbiEi_4"/>
    <property type="match status" value="1"/>
</dbReference>
<comment type="caution">
    <text evidence="2">The sequence shown here is derived from an EMBL/GenBank/DDBJ whole genome shotgun (WGS) entry which is preliminary data.</text>
</comment>
<dbReference type="Proteomes" id="UP000885779">
    <property type="component" value="Unassembled WGS sequence"/>
</dbReference>
<dbReference type="EMBL" id="DRQG01000056">
    <property type="protein sequence ID" value="HGY55241.1"/>
    <property type="molecule type" value="Genomic_DNA"/>
</dbReference>
<organism evidence="2">
    <name type="scientific">Caldithrix abyssi</name>
    <dbReference type="NCBI Taxonomy" id="187145"/>
    <lineage>
        <taxon>Bacteria</taxon>
        <taxon>Pseudomonadati</taxon>
        <taxon>Calditrichota</taxon>
        <taxon>Calditrichia</taxon>
        <taxon>Calditrichales</taxon>
        <taxon>Calditrichaceae</taxon>
        <taxon>Caldithrix</taxon>
    </lineage>
</organism>
<dbReference type="InterPro" id="IPR025159">
    <property type="entry name" value="AbiEi_N"/>
</dbReference>
<accession>A0A7V4TZG8</accession>